<organism evidence="2 3">
    <name type="scientific">Tritrichomonas musculus</name>
    <dbReference type="NCBI Taxonomy" id="1915356"/>
    <lineage>
        <taxon>Eukaryota</taxon>
        <taxon>Metamonada</taxon>
        <taxon>Parabasalia</taxon>
        <taxon>Tritrichomonadida</taxon>
        <taxon>Tritrichomonadidae</taxon>
        <taxon>Tritrichomonas</taxon>
    </lineage>
</organism>
<accession>A0ABR2KA98</accession>
<name>A0ABR2KA98_9EUKA</name>
<comment type="caution">
    <text evidence="2">The sequence shown here is derived from an EMBL/GenBank/DDBJ whole genome shotgun (WGS) entry which is preliminary data.</text>
</comment>
<protein>
    <submittedName>
        <fullName evidence="2">Uncharacterized protein</fullName>
    </submittedName>
</protein>
<sequence length="268" mass="31326">MNKVEQIELLRTEHANAINSFDFDRAEIIDKQISRLQNELKRDVNNDVFGEHAVDLDEQREMILCDSARSTANFMEKRTDLQKKFHQRYLAMQERHTEELQNLAQQQAMALERETTRTIPDVEKLQTQSKIKGRHHKYAEAKKLFQDSIELKTQIIEQRRVACNAEFEKLRNKLVQKQQEEIQLLAQKQEDALREIDEKKDQQDALLQNRLKVKEQRAKQQSTPRAAMMRAVSPAVKRKRSQSVARSGRTSSLSSARSSRSGSRLSYH</sequence>
<dbReference type="Proteomes" id="UP001470230">
    <property type="component" value="Unassembled WGS sequence"/>
</dbReference>
<gene>
    <name evidence="2" type="ORF">M9Y10_038860</name>
</gene>
<dbReference type="EMBL" id="JAPFFF010000006">
    <property type="protein sequence ID" value="KAK8887803.1"/>
    <property type="molecule type" value="Genomic_DNA"/>
</dbReference>
<evidence type="ECO:0000313" key="3">
    <source>
        <dbReference type="Proteomes" id="UP001470230"/>
    </source>
</evidence>
<proteinExistence type="predicted"/>
<feature type="region of interest" description="Disordered" evidence="1">
    <location>
        <begin position="215"/>
        <end position="268"/>
    </location>
</feature>
<reference evidence="2 3" key="1">
    <citation type="submission" date="2024-04" db="EMBL/GenBank/DDBJ databases">
        <title>Tritrichomonas musculus Genome.</title>
        <authorList>
            <person name="Alves-Ferreira E."/>
            <person name="Grigg M."/>
            <person name="Lorenzi H."/>
            <person name="Galac M."/>
        </authorList>
    </citation>
    <scope>NUCLEOTIDE SEQUENCE [LARGE SCALE GENOMIC DNA]</scope>
    <source>
        <strain evidence="2 3">EAF2021</strain>
    </source>
</reference>
<feature type="compositionally biased region" description="Low complexity" evidence="1">
    <location>
        <begin position="243"/>
        <end position="268"/>
    </location>
</feature>
<keyword evidence="3" id="KW-1185">Reference proteome</keyword>
<evidence type="ECO:0000313" key="2">
    <source>
        <dbReference type="EMBL" id="KAK8887803.1"/>
    </source>
</evidence>
<evidence type="ECO:0000256" key="1">
    <source>
        <dbReference type="SAM" id="MobiDB-lite"/>
    </source>
</evidence>